<evidence type="ECO:0000313" key="3">
    <source>
        <dbReference type="EMBL" id="GJE85283.1"/>
    </source>
</evidence>
<keyword evidence="4" id="KW-1185">Reference proteome</keyword>
<dbReference type="EMBL" id="BPQB01000002">
    <property type="protein sequence ID" value="GJE85283.1"/>
    <property type="molecule type" value="Genomic_DNA"/>
</dbReference>
<dbReference type="Pfam" id="PF14737">
    <property type="entry name" value="DUF4470"/>
    <property type="match status" value="1"/>
</dbReference>
<name>A0A9P3FZ67_9APHY</name>
<evidence type="ECO:0000256" key="1">
    <source>
        <dbReference type="SAM" id="MobiDB-lite"/>
    </source>
</evidence>
<sequence>MSKTIRWPTRPLFHPFGNTSPVNVAEYVPWNQKANILLLGCGDPRNIFFTLQACGADQPSCHRKFDFTCCDVEPGVIARNILLLTFAVDGLFHERRYLLWNIFYDIFLDQESLSILTEQCIYLVGLSASLSTWRTSQYSEFVRFASASTLEQVRRYWQWYAKAGGPANSFMETLKEEALQLMHSLTQASPDILSTTTCRSAGPMWQQAILTSYEAHCRWWETGLTTNDVDLRRVATRLNPTFACTSFQPGFRCDMSTSPLQAFHLSPACTPLELSPLPPTNLEPDPENLFRVAKAQFQTWLDVFRSSLSFTGRVVVRFAACDSFTLCGTLEEFAKSGRLSADLRLHPFTVTRFVLDRDEYSEVLHWKAPHTFDVIDTCLLSDDMSGLNCILTALPLLGRTPWATLYTETRLQTGFLDPTRGITTSVCGELSAIALLCDLAPVSFISGFDTHSNIQDNLFYHIFSPALYFHERLAWKRPSQLARPGGDFVVAFDSDQLCSLLYDTYTVMFMSEAVQDILKSETSPSQVMLQDLSRQNYTRRSFALLLQLLRRRVSAEWGPILNNLLGRLESRRSAPISQHFLDELRCQVQLLGVDSFPYLEPEDEERYDDKAGSAFCDWSTIPPIVCVVLIIPRTSTDQLVGPGLPYNPRVNAVIDENGKVSSFACLETAFGELRVKGSAENAVPIVDEDAYGQGGRSPWIVSFLAPATLLLDAENTTVSMACMQTLLNANFETKLPKRLRFFTASLMDATRVRVFAQRLTWSEKHPMPIVCVPWTPPVDAGPDVQVLLRDDCRQVKTLTLRTMVDDGMGKEILASDSPGVRVEQIGHCEMRLTMGDGWSQNLQFPFAVNGPTAKLRIARSSGWIEVIVDLGSFEKCDPTLNRFPVIRHMGVAFPWNIHLLMPDRCPQLVLDRSRFFKWISQHMRFAFSDKEREAVDHQREPKPPVQVKRALQTLFTSLLGHKDTPQPQVFAIHRARGGLDSIIIVPAARLDLAAHTVLADAYLLPLRNSSGSNDLNAIRGWKDLLASAYTISLSDAALTLWKQMLPTMAERCRDYRHKIRCSYRSAGRIPISTKFQESPLCECGEGHDGERIGAHEAWAPFGPHATRIALSPLFAVSFLDPVGADCDELAMDHDIPIQTMIAISAGKRGGARAPNLQLNAASMPSSFPQSATVSPISPTDTEPALTPTKTGNECRGCGKAIPDGVVKVKDWKSHKPHCSPRD</sequence>
<protein>
    <recommendedName>
        <fullName evidence="2">DUF4470 domain-containing protein</fullName>
    </recommendedName>
</protein>
<dbReference type="Proteomes" id="UP000703269">
    <property type="component" value="Unassembled WGS sequence"/>
</dbReference>
<gene>
    <name evidence="3" type="ORF">PsYK624_013620</name>
</gene>
<dbReference type="OrthoDB" id="432970at2759"/>
<feature type="compositionally biased region" description="Polar residues" evidence="1">
    <location>
        <begin position="1163"/>
        <end position="1180"/>
    </location>
</feature>
<dbReference type="AlphaFoldDB" id="A0A9P3FZ67"/>
<evidence type="ECO:0000259" key="2">
    <source>
        <dbReference type="Pfam" id="PF14737"/>
    </source>
</evidence>
<reference evidence="3 4" key="1">
    <citation type="submission" date="2021-08" db="EMBL/GenBank/DDBJ databases">
        <title>Draft Genome Sequence of Phanerochaete sordida strain YK-624.</title>
        <authorList>
            <person name="Mori T."/>
            <person name="Dohra H."/>
            <person name="Suzuki T."/>
            <person name="Kawagishi H."/>
            <person name="Hirai H."/>
        </authorList>
    </citation>
    <scope>NUCLEOTIDE SEQUENCE [LARGE SCALE GENOMIC DNA]</scope>
    <source>
        <strain evidence="3 4">YK-624</strain>
    </source>
</reference>
<proteinExistence type="predicted"/>
<comment type="caution">
    <text evidence="3">The sequence shown here is derived from an EMBL/GenBank/DDBJ whole genome shotgun (WGS) entry which is preliminary data.</text>
</comment>
<feature type="domain" description="DUF4470" evidence="2">
    <location>
        <begin position="15"/>
        <end position="108"/>
    </location>
</feature>
<dbReference type="InterPro" id="IPR027974">
    <property type="entry name" value="DUF4470"/>
</dbReference>
<evidence type="ECO:0000313" key="4">
    <source>
        <dbReference type="Proteomes" id="UP000703269"/>
    </source>
</evidence>
<accession>A0A9P3FZ67</accession>
<organism evidence="3 4">
    <name type="scientific">Phanerochaete sordida</name>
    <dbReference type="NCBI Taxonomy" id="48140"/>
    <lineage>
        <taxon>Eukaryota</taxon>
        <taxon>Fungi</taxon>
        <taxon>Dikarya</taxon>
        <taxon>Basidiomycota</taxon>
        <taxon>Agaricomycotina</taxon>
        <taxon>Agaricomycetes</taxon>
        <taxon>Polyporales</taxon>
        <taxon>Phanerochaetaceae</taxon>
        <taxon>Phanerochaete</taxon>
    </lineage>
</organism>
<feature type="region of interest" description="Disordered" evidence="1">
    <location>
        <begin position="1163"/>
        <end position="1192"/>
    </location>
</feature>